<dbReference type="RefSeq" id="WP_338738868.1">
    <property type="nucleotide sequence ID" value="NZ_CP146612.1"/>
</dbReference>
<evidence type="ECO:0008006" key="4">
    <source>
        <dbReference type="Google" id="ProtNLM"/>
    </source>
</evidence>
<keyword evidence="1" id="KW-1133">Transmembrane helix</keyword>
<evidence type="ECO:0000256" key="1">
    <source>
        <dbReference type="SAM" id="Phobius"/>
    </source>
</evidence>
<organism evidence="2 3">
    <name type="scientific">Candidatus Dehalogenimonas loeffleri</name>
    <dbReference type="NCBI Taxonomy" id="3127115"/>
    <lineage>
        <taxon>Bacteria</taxon>
        <taxon>Bacillati</taxon>
        <taxon>Chloroflexota</taxon>
        <taxon>Dehalococcoidia</taxon>
        <taxon>Dehalococcoidales</taxon>
        <taxon>Dehalococcoidaceae</taxon>
        <taxon>Dehalogenimonas</taxon>
    </lineage>
</organism>
<evidence type="ECO:0000313" key="2">
    <source>
        <dbReference type="EMBL" id="WWX26070.1"/>
    </source>
</evidence>
<dbReference type="EMBL" id="CP146612">
    <property type="protein sequence ID" value="WWX26070.1"/>
    <property type="molecule type" value="Genomic_DNA"/>
</dbReference>
<gene>
    <name evidence="2" type="ORF">V8247_03645</name>
</gene>
<feature type="transmembrane region" description="Helical" evidence="1">
    <location>
        <begin position="66"/>
        <end position="88"/>
    </location>
</feature>
<dbReference type="Proteomes" id="UP001375370">
    <property type="component" value="Chromosome"/>
</dbReference>
<sequence length="206" mass="23231">MSEALNSKQISYESYPDDIMAYTSHVTRRHPLIRRIFFGARHGPMLVGTICLVVALIFYVNGNTGGAWGMVYIALLAFGAGFFMRWLLGRWIADIERALNNHPGPNLGSHNLSLSPEGLVDEAEGKHRSVFWRDIDYVGADDSYLYLAVRRSGDAKLFGVFGRGLWLDAPDTSPLIIPRRAFFSESDFREYCDTLSRLKYQTAKTV</sequence>
<protein>
    <recommendedName>
        <fullName evidence="4">YcxB family protein</fullName>
    </recommendedName>
</protein>
<proteinExistence type="predicted"/>
<accession>A0ABZ2JCF4</accession>
<keyword evidence="1" id="KW-0472">Membrane</keyword>
<keyword evidence="1" id="KW-0812">Transmembrane</keyword>
<name>A0ABZ2JCF4_9CHLR</name>
<feature type="transmembrane region" description="Helical" evidence="1">
    <location>
        <begin position="38"/>
        <end position="60"/>
    </location>
</feature>
<evidence type="ECO:0000313" key="3">
    <source>
        <dbReference type="Proteomes" id="UP001375370"/>
    </source>
</evidence>
<keyword evidence="3" id="KW-1185">Reference proteome</keyword>
<reference evidence="2 3" key="1">
    <citation type="submission" date="2024-03" db="EMBL/GenBank/DDBJ databases">
        <title>A Dehalogenimonas Isolated from Estuarine Sediments Dihaloeliminates Chlorinated Alkanes.</title>
        <authorList>
            <person name="Yang Y."/>
            <person name="Wang H."/>
        </authorList>
    </citation>
    <scope>NUCLEOTIDE SEQUENCE [LARGE SCALE GENOMIC DNA]</scope>
    <source>
        <strain evidence="2 3">W</strain>
    </source>
</reference>